<dbReference type="AlphaFoldDB" id="A0A1D9MIJ6"/>
<dbReference type="RefSeq" id="WP_071163568.1">
    <property type="nucleotide sequence ID" value="NZ_CP017812.1"/>
</dbReference>
<feature type="region of interest" description="Disordered" evidence="1">
    <location>
        <begin position="214"/>
        <end position="277"/>
    </location>
</feature>
<dbReference type="InterPro" id="IPR051465">
    <property type="entry name" value="Cell_Envelope_Struct_Comp"/>
</dbReference>
<organism evidence="3 4">
    <name type="scientific">Boudabousia tangfeifanii</name>
    <dbReference type="NCBI Taxonomy" id="1912795"/>
    <lineage>
        <taxon>Bacteria</taxon>
        <taxon>Bacillati</taxon>
        <taxon>Actinomycetota</taxon>
        <taxon>Actinomycetes</taxon>
        <taxon>Actinomycetales</taxon>
        <taxon>Actinomycetaceae</taxon>
        <taxon>Boudabousia</taxon>
    </lineage>
</organism>
<evidence type="ECO:0000256" key="1">
    <source>
        <dbReference type="SAM" id="MobiDB-lite"/>
    </source>
</evidence>
<dbReference type="PANTHER" id="PTHR43308:SF5">
    <property type="entry name" value="S-LAYER PROTEIN _ PEPTIDOGLYCAN ENDO-BETA-N-ACETYLGLUCOSAMINIDASE"/>
    <property type="match status" value="1"/>
</dbReference>
<accession>A0A1D9MIJ6</accession>
<feature type="domain" description="SLH" evidence="2">
    <location>
        <begin position="15"/>
        <end position="78"/>
    </location>
</feature>
<proteinExistence type="predicted"/>
<dbReference type="STRING" id="1912795.BK816_01320"/>
<dbReference type="InterPro" id="IPR001119">
    <property type="entry name" value="SLH_dom"/>
</dbReference>
<keyword evidence="4" id="KW-1185">Reference proteome</keyword>
<gene>
    <name evidence="3" type="ORF">BK816_01320</name>
</gene>
<dbReference type="Proteomes" id="UP000176288">
    <property type="component" value="Chromosome"/>
</dbReference>
<feature type="compositionally biased region" description="Basic residues" evidence="1">
    <location>
        <begin position="221"/>
        <end position="239"/>
    </location>
</feature>
<evidence type="ECO:0000259" key="2">
    <source>
        <dbReference type="PROSITE" id="PS51272"/>
    </source>
</evidence>
<name>A0A1D9MIJ6_9ACTO</name>
<dbReference type="OrthoDB" id="5140323at2"/>
<dbReference type="KEGG" id="avu:BK816_01320"/>
<dbReference type="PROSITE" id="PS51272">
    <property type="entry name" value="SLH"/>
    <property type="match status" value="2"/>
</dbReference>
<evidence type="ECO:0000313" key="4">
    <source>
        <dbReference type="Proteomes" id="UP000176288"/>
    </source>
</evidence>
<evidence type="ECO:0000313" key="3">
    <source>
        <dbReference type="EMBL" id="AOZ72102.1"/>
    </source>
</evidence>
<feature type="domain" description="SLH" evidence="2">
    <location>
        <begin position="139"/>
        <end position="202"/>
    </location>
</feature>
<sequence length="298" mass="32716">MSLVLSVGLLVGSVVPLQFSDVPEGYLFERPINQMAAEGVVRGWADGTFRPLAPISREAAAAFLYRAFGSPKFYGSGYCFRDVNSKLTAFSKEICWLRAVNGARGWADGSFRPGEPISREAMAAFLRRMSVTKGGGDPFSAPPFRDTLASPFKRDIQWLRSMEITTGWADGSFRPGESISREAFIAFLYRVKYQSRFAGLNPSLFKGVSTKFEYRPPKPAPKPRAHKPASKPKVHKPAPKRTDAPRKSRGNGTEPGIGDKKFQITPGFKPSRCKEGQILQMGGGSKALCKNGKFISIP</sequence>
<dbReference type="PANTHER" id="PTHR43308">
    <property type="entry name" value="OUTER MEMBRANE PROTEIN ALPHA-RELATED"/>
    <property type="match status" value="1"/>
</dbReference>
<reference evidence="3 4" key="1">
    <citation type="submission" date="2016-10" db="EMBL/GenBank/DDBJ databases">
        <title>Actinomyces aegypiusis sp. nov., isolated from the Aegypius monachus in Qinghai Tibet Plateau China.</title>
        <authorList>
            <person name="Wang Y."/>
        </authorList>
    </citation>
    <scope>NUCLEOTIDE SEQUENCE [LARGE SCALE GENOMIC DNA]</scope>
    <source>
        <strain evidence="3 4">VUL4_3</strain>
    </source>
</reference>
<dbReference type="EMBL" id="CP017812">
    <property type="protein sequence ID" value="AOZ72102.1"/>
    <property type="molecule type" value="Genomic_DNA"/>
</dbReference>
<dbReference type="Pfam" id="PF00395">
    <property type="entry name" value="SLH"/>
    <property type="match status" value="3"/>
</dbReference>
<protein>
    <recommendedName>
        <fullName evidence="2">SLH domain-containing protein</fullName>
    </recommendedName>
</protein>